<protein>
    <submittedName>
        <fullName evidence="2">Uncharacterized protein</fullName>
    </submittedName>
</protein>
<keyword evidence="3" id="KW-1185">Reference proteome</keyword>
<dbReference type="Proteomes" id="UP001178507">
    <property type="component" value="Unassembled WGS sequence"/>
</dbReference>
<evidence type="ECO:0000256" key="1">
    <source>
        <dbReference type="SAM" id="MobiDB-lite"/>
    </source>
</evidence>
<proteinExistence type="predicted"/>
<feature type="compositionally biased region" description="Gly residues" evidence="1">
    <location>
        <begin position="86"/>
        <end position="98"/>
    </location>
</feature>
<organism evidence="2 3">
    <name type="scientific">Effrenium voratum</name>
    <dbReference type="NCBI Taxonomy" id="2562239"/>
    <lineage>
        <taxon>Eukaryota</taxon>
        <taxon>Sar</taxon>
        <taxon>Alveolata</taxon>
        <taxon>Dinophyceae</taxon>
        <taxon>Suessiales</taxon>
        <taxon>Symbiodiniaceae</taxon>
        <taxon>Effrenium</taxon>
    </lineage>
</organism>
<comment type="caution">
    <text evidence="2">The sequence shown here is derived from an EMBL/GenBank/DDBJ whole genome shotgun (WGS) entry which is preliminary data.</text>
</comment>
<dbReference type="EMBL" id="CAUJNA010003204">
    <property type="protein sequence ID" value="CAJ1395626.1"/>
    <property type="molecule type" value="Genomic_DNA"/>
</dbReference>
<sequence length="141" mass="14826">VQRRAAFVCLWLSFRSHGNERPGGSASRDVDPRSGFGGEQVHRGVGRTENGQRPQKGIGYHNCGYASRPAEAQQAPQRAKAAAGHGAVGRAGRQGGGCARASGSFLDRSARIVRPLYSSQLAGLEVSPPSDAEVATCARQQ</sequence>
<feature type="region of interest" description="Disordered" evidence="1">
    <location>
        <begin position="18"/>
        <end position="100"/>
    </location>
</feature>
<dbReference type="AlphaFoldDB" id="A0AA36IZA8"/>
<feature type="non-terminal residue" evidence="2">
    <location>
        <position position="141"/>
    </location>
</feature>
<evidence type="ECO:0000313" key="2">
    <source>
        <dbReference type="EMBL" id="CAJ1395626.1"/>
    </source>
</evidence>
<gene>
    <name evidence="2" type="ORF">EVOR1521_LOCUS20020</name>
</gene>
<reference evidence="2" key="1">
    <citation type="submission" date="2023-08" db="EMBL/GenBank/DDBJ databases">
        <authorList>
            <person name="Chen Y."/>
            <person name="Shah S."/>
            <person name="Dougan E. K."/>
            <person name="Thang M."/>
            <person name="Chan C."/>
        </authorList>
    </citation>
    <scope>NUCLEOTIDE SEQUENCE</scope>
</reference>
<name>A0AA36IZA8_9DINO</name>
<evidence type="ECO:0000313" key="3">
    <source>
        <dbReference type="Proteomes" id="UP001178507"/>
    </source>
</evidence>
<feature type="non-terminal residue" evidence="2">
    <location>
        <position position="1"/>
    </location>
</feature>
<accession>A0AA36IZA8</accession>
<feature type="compositionally biased region" description="Low complexity" evidence="1">
    <location>
        <begin position="70"/>
        <end position="85"/>
    </location>
</feature>